<accession>A0A329VI29</accession>
<dbReference type="GeneID" id="88807581"/>
<dbReference type="Proteomes" id="UP000250870">
    <property type="component" value="Unassembled WGS sequence"/>
</dbReference>
<comment type="cofactor">
    <cofactor evidence="1">
        <name>Mn(2+)</name>
        <dbReference type="ChEBI" id="CHEBI:29035"/>
    </cofactor>
</comment>
<reference evidence="9 10" key="1">
    <citation type="journal article" date="2018" name="Int. J. Syst. Evol. Microbiol.">
        <title>Whole-genome-based revisit of Photorhabdus phylogeny: proposal for the elevation of most Photorhabdus subspecies to the species level and description of one novel species Photorhabdus bodei sp. nov., and one novel subspecies Photorhabdus laumondii subsp. clarkei subsp. nov.</title>
        <authorList>
            <person name="Machado R.A.R."/>
            <person name="Wuthrich D."/>
            <person name="Kuhnert P."/>
            <person name="Arce C.C.M."/>
            <person name="Thonen L."/>
            <person name="Ruiz C."/>
            <person name="Zhang X."/>
            <person name="Robert C.A.M."/>
            <person name="Karimi J."/>
            <person name="Kamali S."/>
            <person name="Ma J."/>
            <person name="Bruggmann R."/>
            <person name="Erb M."/>
        </authorList>
    </citation>
    <scope>NUCLEOTIDE SEQUENCE [LARGE SCALE GENOMIC DNA]</scope>
    <source>
        <strain evidence="9 10">BOJ-47</strain>
    </source>
</reference>
<dbReference type="SMART" id="SM01329">
    <property type="entry name" value="Iso_dh"/>
    <property type="match status" value="1"/>
</dbReference>
<dbReference type="PANTHER" id="PTHR43275">
    <property type="entry name" value="D-MALATE DEHYDROGENASE [DECARBOXYLATING]"/>
    <property type="match status" value="1"/>
</dbReference>
<dbReference type="InterPro" id="IPR036425">
    <property type="entry name" value="MoaB/Mog-like_dom_sf"/>
</dbReference>
<proteinExistence type="predicted"/>
<dbReference type="SMART" id="SM00852">
    <property type="entry name" value="MoCF_biosynth"/>
    <property type="match status" value="1"/>
</dbReference>
<dbReference type="PANTHER" id="PTHR43275:SF1">
    <property type="entry name" value="D-MALATE DEHYDROGENASE [DECARBOXYLATING]"/>
    <property type="match status" value="1"/>
</dbReference>
<dbReference type="SUPFAM" id="SSF53659">
    <property type="entry name" value="Isocitrate/Isopropylmalate dehydrogenase-like"/>
    <property type="match status" value="1"/>
</dbReference>
<comment type="cofactor">
    <cofactor evidence="2">
        <name>Mg(2+)</name>
        <dbReference type="ChEBI" id="CHEBI:18420"/>
    </cofactor>
</comment>
<dbReference type="PROSITE" id="PS00470">
    <property type="entry name" value="IDH_IMDH"/>
    <property type="match status" value="1"/>
</dbReference>
<dbReference type="Pfam" id="PF00180">
    <property type="entry name" value="Iso_dh"/>
    <property type="match status" value="1"/>
</dbReference>
<evidence type="ECO:0000259" key="7">
    <source>
        <dbReference type="SMART" id="SM00852"/>
    </source>
</evidence>
<dbReference type="InterPro" id="IPR024084">
    <property type="entry name" value="IsoPropMal-DH-like_dom"/>
</dbReference>
<comment type="caution">
    <text evidence="9">The sequence shown here is derived from an EMBL/GenBank/DDBJ whole genome shotgun (WGS) entry which is preliminary data.</text>
</comment>
<evidence type="ECO:0000256" key="6">
    <source>
        <dbReference type="ARBA" id="ARBA00023211"/>
    </source>
</evidence>
<dbReference type="GO" id="GO:0051287">
    <property type="term" value="F:NAD binding"/>
    <property type="evidence" value="ECO:0007669"/>
    <property type="project" value="InterPro"/>
</dbReference>
<dbReference type="Pfam" id="PF00994">
    <property type="entry name" value="MoCF_biosynth"/>
    <property type="match status" value="1"/>
</dbReference>
<name>A0A329VI29_9GAMM</name>
<feature type="domain" description="Isopropylmalate dehydrogenase-like" evidence="8">
    <location>
        <begin position="4"/>
        <end position="358"/>
    </location>
</feature>
<dbReference type="InterPro" id="IPR019818">
    <property type="entry name" value="IsoCit/isopropylmalate_DH_CS"/>
</dbReference>
<keyword evidence="6" id="KW-0464">Manganese</keyword>
<organism evidence="9 10">
    <name type="scientific">Photorhabdus laumondii subsp. clarkei</name>
    <dbReference type="NCBI Taxonomy" id="2029685"/>
    <lineage>
        <taxon>Bacteria</taxon>
        <taxon>Pseudomonadati</taxon>
        <taxon>Pseudomonadota</taxon>
        <taxon>Gammaproteobacteria</taxon>
        <taxon>Enterobacterales</taxon>
        <taxon>Morganellaceae</taxon>
        <taxon>Photorhabdus</taxon>
    </lineage>
</organism>
<dbReference type="CDD" id="cd00885">
    <property type="entry name" value="cinA"/>
    <property type="match status" value="1"/>
</dbReference>
<evidence type="ECO:0000313" key="9">
    <source>
        <dbReference type="EMBL" id="RAW90687.1"/>
    </source>
</evidence>
<evidence type="ECO:0000256" key="1">
    <source>
        <dbReference type="ARBA" id="ARBA00001936"/>
    </source>
</evidence>
<dbReference type="EMBL" id="NSCI01000014">
    <property type="protein sequence ID" value="RAW90687.1"/>
    <property type="molecule type" value="Genomic_DNA"/>
</dbReference>
<evidence type="ECO:0000256" key="3">
    <source>
        <dbReference type="ARBA" id="ARBA00022723"/>
    </source>
</evidence>
<protein>
    <submittedName>
        <fullName evidence="9">Molybdenum cofactor biosynthesis protein</fullName>
    </submittedName>
</protein>
<dbReference type="SUPFAM" id="SSF53218">
    <property type="entry name" value="Molybdenum cofactor biosynthesis proteins"/>
    <property type="match status" value="1"/>
</dbReference>
<evidence type="ECO:0000256" key="5">
    <source>
        <dbReference type="ARBA" id="ARBA00023027"/>
    </source>
</evidence>
<dbReference type="Gene3D" id="3.40.718.10">
    <property type="entry name" value="Isopropylmalate Dehydrogenase"/>
    <property type="match status" value="1"/>
</dbReference>
<dbReference type="GO" id="GO:0016616">
    <property type="term" value="F:oxidoreductase activity, acting on the CH-OH group of donors, NAD or NADP as acceptor"/>
    <property type="evidence" value="ECO:0007669"/>
    <property type="project" value="InterPro"/>
</dbReference>
<dbReference type="RefSeq" id="WP_112896266.1">
    <property type="nucleotide sequence ID" value="NZ_CAWNWQ010000014.1"/>
</dbReference>
<dbReference type="InterPro" id="IPR050501">
    <property type="entry name" value="ICDH/IPMDH"/>
</dbReference>
<dbReference type="Gene3D" id="3.40.980.10">
    <property type="entry name" value="MoaB/Mog-like domain"/>
    <property type="match status" value="1"/>
</dbReference>
<dbReference type="InterPro" id="IPR001453">
    <property type="entry name" value="MoaB/Mog_dom"/>
</dbReference>
<sequence>MNKKILILPGDGIGQEVCDAALPVFQALNLPVTLEIGDIGWTCWEREGNPVPANTWEKIASVDAVLLGAITSKGKEEAQQALPPHLRVKTRNYVSPVIQLRQRLGLYANIRPVRYVEGDRKPFRCCVIRENSEGLYAGFDFKGIPATATTWLQHPNIDKYGPEEAAWTVRLQTRFGLERLFITAFEYAKENNYSRVTFADKPNVMRESGHFAKGIFDTVAAGYPEIKADIHNVDAIALWMVKKPHEFGVIVSENMFGDILSDLAAGVMGGLGLAPSANIGSDIAYFEPVHGSAPGMAGKNKANPAAMFYTIALLLEHLGFADAAQQINCAVDNVIHEGRTVTYDLGGSATTQQMAQAIISTLSKKCTSYSASVITVGDELLSGKYPNTNLQDISEYLTEQGYKVKQHQVCADDINQIATAVVRRLGQDTLIVVCGGLGPTPDDKTREAIAKVAGSPLEIRDNVWVEIQKQLEKLGVYCDHSNRFQAMFPSGAKVIPNVTGTAPGFSLNVDSSKIVVLPGPPSQMRLMLSEEHSIPPVAGMRERNYHWTLIGVTESKVGTMVNAFFDGVECDIHYLWKAPYVVVQVITPADAPLSVRQLVNFGTMFENKLVSDCQMTAMEKLSEQYRINWFTDDDELNTYLHTTYAVSNPLKSLSVNITVFPSISSFLSGEEMLGQMTLTTIDDEGRQHSVDFPCNKLLLQQSIPEYAAWSVLCARESKGEM</sequence>
<dbReference type="AlphaFoldDB" id="A0A329VI29"/>
<keyword evidence="3" id="KW-0479">Metal-binding</keyword>
<evidence type="ECO:0000256" key="4">
    <source>
        <dbReference type="ARBA" id="ARBA00023002"/>
    </source>
</evidence>
<dbReference type="GO" id="GO:0000287">
    <property type="term" value="F:magnesium ion binding"/>
    <property type="evidence" value="ECO:0007669"/>
    <property type="project" value="InterPro"/>
</dbReference>
<feature type="domain" description="MoaB/Mog" evidence="7">
    <location>
        <begin position="372"/>
        <end position="539"/>
    </location>
</feature>
<keyword evidence="4" id="KW-0560">Oxidoreductase</keyword>
<keyword evidence="5" id="KW-0520">NAD</keyword>
<evidence type="ECO:0000313" key="10">
    <source>
        <dbReference type="Proteomes" id="UP000250870"/>
    </source>
</evidence>
<gene>
    <name evidence="9" type="ORF">CKY01_11900</name>
</gene>
<evidence type="ECO:0000259" key="8">
    <source>
        <dbReference type="SMART" id="SM01329"/>
    </source>
</evidence>
<evidence type="ECO:0000256" key="2">
    <source>
        <dbReference type="ARBA" id="ARBA00001946"/>
    </source>
</evidence>